<comment type="caution">
    <text evidence="2">The sequence shown here is derived from an EMBL/GenBank/DDBJ whole genome shotgun (WGS) entry which is preliminary data.</text>
</comment>
<proteinExistence type="predicted"/>
<dbReference type="EMBL" id="BMQC01000007">
    <property type="protein sequence ID" value="GGK29728.1"/>
    <property type="molecule type" value="Genomic_DNA"/>
</dbReference>
<evidence type="ECO:0000313" key="2">
    <source>
        <dbReference type="EMBL" id="GGK29728.1"/>
    </source>
</evidence>
<evidence type="ECO:0000313" key="3">
    <source>
        <dbReference type="Proteomes" id="UP000662200"/>
    </source>
</evidence>
<name>A0A8J3BMG0_9ACTN</name>
<feature type="transmembrane region" description="Helical" evidence="1">
    <location>
        <begin position="53"/>
        <end position="71"/>
    </location>
</feature>
<dbReference type="AlphaFoldDB" id="A0A8J3BMG0"/>
<dbReference type="RefSeq" id="WP_189114274.1">
    <property type="nucleotide sequence ID" value="NZ_BMQC01000007.1"/>
</dbReference>
<keyword evidence="1" id="KW-1133">Transmembrane helix</keyword>
<keyword evidence="1" id="KW-0472">Membrane</keyword>
<sequence>MALSAPLFYQTVVLVLDLVVGLIAFGLTVVSFGHCLIQRADAFTAIGTLPKPGWLALLGGTALLGLVHIVYSLPFGLLVQMIGAAAGLIYLLDVRAGLRGLTDGRGGW</sequence>
<feature type="transmembrane region" description="Helical" evidence="1">
    <location>
        <begin position="12"/>
        <end position="32"/>
    </location>
</feature>
<dbReference type="Proteomes" id="UP000662200">
    <property type="component" value="Unassembled WGS sequence"/>
</dbReference>
<feature type="transmembrane region" description="Helical" evidence="1">
    <location>
        <begin position="77"/>
        <end position="98"/>
    </location>
</feature>
<keyword evidence="3" id="KW-1185">Reference proteome</keyword>
<reference evidence="2" key="1">
    <citation type="journal article" date="2014" name="Int. J. Syst. Evol. Microbiol.">
        <title>Complete genome sequence of Corynebacterium casei LMG S-19264T (=DSM 44701T), isolated from a smear-ripened cheese.</title>
        <authorList>
            <consortium name="US DOE Joint Genome Institute (JGI-PGF)"/>
            <person name="Walter F."/>
            <person name="Albersmeier A."/>
            <person name="Kalinowski J."/>
            <person name="Ruckert C."/>
        </authorList>
    </citation>
    <scope>NUCLEOTIDE SEQUENCE</scope>
    <source>
        <strain evidence="2">JCM 3091</strain>
    </source>
</reference>
<dbReference type="InterPro" id="IPR019662">
    <property type="entry name" value="DUF2516"/>
</dbReference>
<keyword evidence="1" id="KW-0812">Transmembrane</keyword>
<gene>
    <name evidence="2" type="ORF">GCM10010124_23070</name>
</gene>
<accession>A0A8J3BMG0</accession>
<reference evidence="2" key="2">
    <citation type="submission" date="2020-09" db="EMBL/GenBank/DDBJ databases">
        <authorList>
            <person name="Sun Q."/>
            <person name="Ohkuma M."/>
        </authorList>
    </citation>
    <scope>NUCLEOTIDE SEQUENCE</scope>
    <source>
        <strain evidence="2">JCM 3091</strain>
    </source>
</reference>
<protein>
    <recommendedName>
        <fullName evidence="4">DUF2516 family protein</fullName>
    </recommendedName>
</protein>
<evidence type="ECO:0000256" key="1">
    <source>
        <dbReference type="SAM" id="Phobius"/>
    </source>
</evidence>
<organism evidence="2 3">
    <name type="scientific">Pilimelia terevasa</name>
    <dbReference type="NCBI Taxonomy" id="53372"/>
    <lineage>
        <taxon>Bacteria</taxon>
        <taxon>Bacillati</taxon>
        <taxon>Actinomycetota</taxon>
        <taxon>Actinomycetes</taxon>
        <taxon>Micromonosporales</taxon>
        <taxon>Micromonosporaceae</taxon>
        <taxon>Pilimelia</taxon>
    </lineage>
</organism>
<dbReference type="Pfam" id="PF10724">
    <property type="entry name" value="DUF2516"/>
    <property type="match status" value="1"/>
</dbReference>
<evidence type="ECO:0008006" key="4">
    <source>
        <dbReference type="Google" id="ProtNLM"/>
    </source>
</evidence>